<evidence type="ECO:0000256" key="3">
    <source>
        <dbReference type="ARBA" id="ARBA00022692"/>
    </source>
</evidence>
<keyword evidence="7 9" id="KW-1133">Transmembrane helix</keyword>
<dbReference type="FunFam" id="3.40.50.300:FF:000630">
    <property type="entry name" value="ATP-binding cassette (ABC) transporter, putative"/>
    <property type="match status" value="1"/>
</dbReference>
<dbReference type="CDD" id="cd03250">
    <property type="entry name" value="ABCC_MRP_domain1"/>
    <property type="match status" value="1"/>
</dbReference>
<dbReference type="InterPro" id="IPR011527">
    <property type="entry name" value="ABC1_TM_dom"/>
</dbReference>
<feature type="transmembrane region" description="Helical" evidence="9">
    <location>
        <begin position="354"/>
        <end position="378"/>
    </location>
</feature>
<evidence type="ECO:0000256" key="6">
    <source>
        <dbReference type="ARBA" id="ARBA00022840"/>
    </source>
</evidence>
<dbReference type="SUPFAM" id="SSF90123">
    <property type="entry name" value="ABC transporter transmembrane region"/>
    <property type="match status" value="2"/>
</dbReference>
<dbReference type="GO" id="GO:0000329">
    <property type="term" value="C:fungal-type vacuole membrane"/>
    <property type="evidence" value="ECO:0007669"/>
    <property type="project" value="TreeGrafter"/>
</dbReference>
<dbReference type="Pfam" id="PF00005">
    <property type="entry name" value="ABC_tran"/>
    <property type="match status" value="2"/>
</dbReference>
<name>A0AAF0FAG4_9BASI</name>
<dbReference type="SUPFAM" id="SSF52540">
    <property type="entry name" value="P-loop containing nucleoside triphosphate hydrolases"/>
    <property type="match status" value="2"/>
</dbReference>
<feature type="transmembrane region" description="Helical" evidence="9">
    <location>
        <begin position="1090"/>
        <end position="1107"/>
    </location>
</feature>
<evidence type="ECO:0000313" key="12">
    <source>
        <dbReference type="Proteomes" id="UP001214628"/>
    </source>
</evidence>
<dbReference type="FunFam" id="3.40.50.300:FF:000973">
    <property type="entry name" value="Multidrug resistance-associated protein 4"/>
    <property type="match status" value="1"/>
</dbReference>
<feature type="transmembrane region" description="Helical" evidence="9">
    <location>
        <begin position="149"/>
        <end position="168"/>
    </location>
</feature>
<feature type="transmembrane region" description="Helical" evidence="9">
    <location>
        <begin position="20"/>
        <end position="39"/>
    </location>
</feature>
<evidence type="ECO:0000256" key="2">
    <source>
        <dbReference type="ARBA" id="ARBA00022448"/>
    </source>
</evidence>
<feature type="transmembrane region" description="Helical" evidence="9">
    <location>
        <begin position="180"/>
        <end position="200"/>
    </location>
</feature>
<protein>
    <recommendedName>
        <fullName evidence="10">AAA+ ATPase domain-containing protein</fullName>
    </recommendedName>
</protein>
<proteinExistence type="predicted"/>
<reference evidence="11" key="1">
    <citation type="submission" date="2023-02" db="EMBL/GenBank/DDBJ databases">
        <title>Mating type loci evolution in Malassezia.</title>
        <authorList>
            <person name="Coelho M.A."/>
        </authorList>
    </citation>
    <scope>NUCLEOTIDE SEQUENCE</scope>
    <source>
        <strain evidence="11">CBS 14136</strain>
    </source>
</reference>
<feature type="transmembrane region" description="Helical" evidence="9">
    <location>
        <begin position="458"/>
        <end position="485"/>
    </location>
</feature>
<dbReference type="EMBL" id="CP118375">
    <property type="protein sequence ID" value="WFD42701.1"/>
    <property type="molecule type" value="Genomic_DNA"/>
</dbReference>
<dbReference type="Pfam" id="PF00664">
    <property type="entry name" value="ABC_membrane"/>
    <property type="match status" value="2"/>
</dbReference>
<sequence>MTQSLAPIWSSDDFTESFSVSVLNGAIPIFVALGVAVSTRNKTRIPSSLHKPRRSESGHAEPIQLVLDNESRSIYQKASSILASDPHVNVPRPRNLKNLADLLCSLALTALHAYGMTRPEFERNHFFWFLAWLCGSAVCLRGLEERRPFWWQKLFLSLIYVSVTLFNLRTDILIHVPSASYLAATQLFFGTTILSLAMFVPSTPALPSDLVQLYREYPVAGSAQEAQDIPPPPNYYITPWSRATFGYMTHFIWKHYWTPVKINSVPEILPPFRTACVLASSRKAERDAKKASSTREKTQQSLYMKLWRTIGSKVMVQWLLQLIRAGFRIGQIFMLSSLLSYAENRDEAIRNHQHYLPIHVGYFFAVMLFLCQMSDFFLDVNTLQYARENCSQARSLIVGEIISKTLRRRSNYVTSSSSTEASSSETDDGRIFNLMSVDTMKIEALIAMSHTPAVEYPLTILFCAVLLYQLLGNAAIAGILIMFISTPIQTQLSKRMLVVQDMLLQATDNRLRLANEVLSCVKIVKFFAWEAPFAQRMKQTRDTELRLLTIDNFINVLSSLLFVGMPMLVTLASFGIYTQVLGEALTAQKAFTALSIFNTLRVPLSDLPDVIVATLNSWISIRRVDSYMRSADTLKYDQFFHADESQNQIGFSEATFCYAQRDTTQLPDDRQQAAPKFQLENISCQFPLNELSLIVGPVGSGKSSMLLALLGELQCVSGKLLMPRSFMEGGCQGIFGSIAFCPQNAWILNDTVRNNILFGHDYHETRYRQVLHACSLDTDLDSLEYHDATEVGEKGTSLSGGQKARIALARAFYSEAKVILIDDALSAVDAHTAHHLVEQCLKGELAQDRTVILATHAVSLVQKQAAFAAVMESGQVIAQGTPSELSANKFLVEEADTAGSSAPPEFYESDVQADKQWAATQTKRDQKSLSAHAENIHRQMRGSDLYLDYLRAVAQKPTLAITLWIGMLALYIAVRSADVGSTAWLREWANSYSPSPNPHSDVAPSKQSSEYYLMRYVLLVLIFVAFSGARDVYQFDLTMRASRNLYSRLIESLMNAPPRFFDVTPIGRIMNRLAKDTQTVDTEIRPSFKMLSEAIVTLIAILTVICWATPQFLYLAVFVLGIYYVIGAAYLASSRDLKRIESVQRSPLYTLLGETLAGTVTIRAYGHTQRIVAQCMDLIDNSTRAYLCLWSENRWVAIRVQTMGALVTLITALLLLYTGVDAALMGFTLSYAVLIMTIILRIVRRYTMLEITLNSVERMKEYIQIPSEHQGGKQPPAHWPTDTGGIQVNQLCVRYAPEYPLALSNVSVDIKPGEKVGIVGRTGSGKSTFALSFFRFVEAASGSIVVDGIDISTITLESLRRRITIIPQDAQLFKGTIRLNLDPFNLYDDAEMWNALYRCQLVSRSQSTGSDPAASNDTISSLDDIVEQGGSNFSAGQCQLISLARGLLKMRDSRILILDESTANLDSESDALIQKTIRDQITSNTTLITVAHRLKTVIDYDKVLVLDHGRVLEFDSPANLLADRTSEFYSLCSRSGELQALTDAANKAHPPT</sequence>
<keyword evidence="3 9" id="KW-0812">Transmembrane</keyword>
<feature type="transmembrane region" description="Helical" evidence="9">
    <location>
        <begin position="553"/>
        <end position="577"/>
    </location>
</feature>
<feature type="transmembrane region" description="Helical" evidence="9">
    <location>
        <begin position="1196"/>
        <end position="1217"/>
    </location>
</feature>
<dbReference type="Proteomes" id="UP001214628">
    <property type="component" value="Chromosome 1"/>
</dbReference>
<evidence type="ECO:0000256" key="1">
    <source>
        <dbReference type="ARBA" id="ARBA00004141"/>
    </source>
</evidence>
<dbReference type="CDD" id="cd03244">
    <property type="entry name" value="ABCC_MRP_domain2"/>
    <property type="match status" value="1"/>
</dbReference>
<feature type="domain" description="AAA+ ATPase" evidence="10">
    <location>
        <begin position="1312"/>
        <end position="1510"/>
    </location>
</feature>
<dbReference type="Gene3D" id="1.20.1560.10">
    <property type="entry name" value="ABC transporter type 1, transmembrane domain"/>
    <property type="match status" value="2"/>
</dbReference>
<dbReference type="GO" id="GO:0005524">
    <property type="term" value="F:ATP binding"/>
    <property type="evidence" value="ECO:0007669"/>
    <property type="project" value="UniProtKB-KW"/>
</dbReference>
<feature type="transmembrane region" description="Helical" evidence="9">
    <location>
        <begin position="322"/>
        <end position="342"/>
    </location>
</feature>
<evidence type="ECO:0000313" key="11">
    <source>
        <dbReference type="EMBL" id="WFD42701.1"/>
    </source>
</evidence>
<dbReference type="InterPro" id="IPR027417">
    <property type="entry name" value="P-loop_NTPase"/>
</dbReference>
<keyword evidence="12" id="KW-1185">Reference proteome</keyword>
<feature type="transmembrane region" description="Helical" evidence="9">
    <location>
        <begin position="1223"/>
        <end position="1243"/>
    </location>
</feature>
<dbReference type="InterPro" id="IPR036640">
    <property type="entry name" value="ABC1_TM_sf"/>
</dbReference>
<evidence type="ECO:0000256" key="9">
    <source>
        <dbReference type="SAM" id="Phobius"/>
    </source>
</evidence>
<evidence type="ECO:0000256" key="7">
    <source>
        <dbReference type="ARBA" id="ARBA00022989"/>
    </source>
</evidence>
<dbReference type="CDD" id="cd18604">
    <property type="entry name" value="ABC_6TM_VMR1_D2_like"/>
    <property type="match status" value="1"/>
</dbReference>
<keyword evidence="8 9" id="KW-0472">Membrane</keyword>
<keyword evidence="5" id="KW-0547">Nucleotide-binding</keyword>
<dbReference type="GO" id="GO:0016887">
    <property type="term" value="F:ATP hydrolysis activity"/>
    <property type="evidence" value="ECO:0007669"/>
    <property type="project" value="InterPro"/>
</dbReference>
<dbReference type="CDD" id="cd18596">
    <property type="entry name" value="ABC_6TM_VMR1_D1_like"/>
    <property type="match status" value="1"/>
</dbReference>
<feature type="domain" description="AAA+ ATPase" evidence="10">
    <location>
        <begin position="688"/>
        <end position="883"/>
    </location>
</feature>
<dbReference type="InterPro" id="IPR050173">
    <property type="entry name" value="ABC_transporter_C-like"/>
</dbReference>
<dbReference type="FunFam" id="1.20.1560.10:FF:000013">
    <property type="entry name" value="ABC transporter C family member 2"/>
    <property type="match status" value="1"/>
</dbReference>
<evidence type="ECO:0000259" key="10">
    <source>
        <dbReference type="SMART" id="SM00382"/>
    </source>
</evidence>
<accession>A0AAF0FAG4</accession>
<gene>
    <name evidence="11" type="ORF">MPSI1_001349</name>
</gene>
<organism evidence="11 12">
    <name type="scientific">Malassezia psittaci</name>
    <dbReference type="NCBI Taxonomy" id="1821823"/>
    <lineage>
        <taxon>Eukaryota</taxon>
        <taxon>Fungi</taxon>
        <taxon>Dikarya</taxon>
        <taxon>Basidiomycota</taxon>
        <taxon>Ustilaginomycotina</taxon>
        <taxon>Malasseziomycetes</taxon>
        <taxon>Malasseziales</taxon>
        <taxon>Malasseziaceae</taxon>
        <taxon>Malassezia</taxon>
    </lineage>
</organism>
<dbReference type="SMART" id="SM00382">
    <property type="entry name" value="AAA"/>
    <property type="match status" value="2"/>
</dbReference>
<feature type="transmembrane region" description="Helical" evidence="9">
    <location>
        <begin position="126"/>
        <end position="143"/>
    </location>
</feature>
<feature type="transmembrane region" description="Helical" evidence="9">
    <location>
        <begin position="1113"/>
        <end position="1132"/>
    </location>
</feature>
<dbReference type="Gene3D" id="3.40.50.300">
    <property type="entry name" value="P-loop containing nucleotide triphosphate hydrolases"/>
    <property type="match status" value="2"/>
</dbReference>
<dbReference type="PANTHER" id="PTHR24223">
    <property type="entry name" value="ATP-BINDING CASSETTE SUB-FAMILY C"/>
    <property type="match status" value="1"/>
</dbReference>
<keyword evidence="2" id="KW-0813">Transport</keyword>
<comment type="subcellular location">
    <subcellularLocation>
        <location evidence="1">Membrane</location>
        <topology evidence="1">Multi-pass membrane protein</topology>
    </subcellularLocation>
</comment>
<dbReference type="GO" id="GO:0140359">
    <property type="term" value="F:ABC-type transporter activity"/>
    <property type="evidence" value="ECO:0007669"/>
    <property type="project" value="InterPro"/>
</dbReference>
<feature type="transmembrane region" description="Helical" evidence="9">
    <location>
        <begin position="1013"/>
        <end position="1033"/>
    </location>
</feature>
<dbReference type="InterPro" id="IPR017871">
    <property type="entry name" value="ABC_transporter-like_CS"/>
</dbReference>
<keyword evidence="6" id="KW-0067">ATP-binding</keyword>
<dbReference type="InterPro" id="IPR003593">
    <property type="entry name" value="AAA+_ATPase"/>
</dbReference>
<keyword evidence="4" id="KW-0677">Repeat</keyword>
<dbReference type="PROSITE" id="PS00211">
    <property type="entry name" value="ABC_TRANSPORTER_1"/>
    <property type="match status" value="2"/>
</dbReference>
<evidence type="ECO:0000256" key="5">
    <source>
        <dbReference type="ARBA" id="ARBA00022741"/>
    </source>
</evidence>
<evidence type="ECO:0000256" key="4">
    <source>
        <dbReference type="ARBA" id="ARBA00022737"/>
    </source>
</evidence>
<dbReference type="InterPro" id="IPR003439">
    <property type="entry name" value="ABC_transporter-like_ATP-bd"/>
</dbReference>
<evidence type="ECO:0000256" key="8">
    <source>
        <dbReference type="ARBA" id="ARBA00023136"/>
    </source>
</evidence>
<dbReference type="PANTHER" id="PTHR24223:SF353">
    <property type="entry name" value="ABC TRANSPORTER ATP-BINDING PROTEIN_PERMEASE VMR1-RELATED"/>
    <property type="match status" value="1"/>
</dbReference>